<dbReference type="Proteomes" id="UP000324222">
    <property type="component" value="Unassembled WGS sequence"/>
</dbReference>
<dbReference type="EMBL" id="VSRR010005505">
    <property type="protein sequence ID" value="MPC42626.1"/>
    <property type="molecule type" value="Genomic_DNA"/>
</dbReference>
<proteinExistence type="predicted"/>
<gene>
    <name evidence="2" type="ORF">E2C01_036251</name>
</gene>
<organism evidence="2 3">
    <name type="scientific">Portunus trituberculatus</name>
    <name type="common">Swimming crab</name>
    <name type="synonym">Neptunus trituberculatus</name>
    <dbReference type="NCBI Taxonomy" id="210409"/>
    <lineage>
        <taxon>Eukaryota</taxon>
        <taxon>Metazoa</taxon>
        <taxon>Ecdysozoa</taxon>
        <taxon>Arthropoda</taxon>
        <taxon>Crustacea</taxon>
        <taxon>Multicrustacea</taxon>
        <taxon>Malacostraca</taxon>
        <taxon>Eumalacostraca</taxon>
        <taxon>Eucarida</taxon>
        <taxon>Decapoda</taxon>
        <taxon>Pleocyemata</taxon>
        <taxon>Brachyura</taxon>
        <taxon>Eubrachyura</taxon>
        <taxon>Portunoidea</taxon>
        <taxon>Portunidae</taxon>
        <taxon>Portuninae</taxon>
        <taxon>Portunus</taxon>
    </lineage>
</organism>
<feature type="region of interest" description="Disordered" evidence="1">
    <location>
        <begin position="57"/>
        <end position="84"/>
    </location>
</feature>
<accession>A0A5B7FBF5</accession>
<reference evidence="2 3" key="1">
    <citation type="submission" date="2019-05" db="EMBL/GenBank/DDBJ databases">
        <title>Another draft genome of Portunus trituberculatus and its Hox gene families provides insights of decapod evolution.</title>
        <authorList>
            <person name="Jeong J.-H."/>
            <person name="Song I."/>
            <person name="Kim S."/>
            <person name="Choi T."/>
            <person name="Kim D."/>
            <person name="Ryu S."/>
            <person name="Kim W."/>
        </authorList>
    </citation>
    <scope>NUCLEOTIDE SEQUENCE [LARGE SCALE GENOMIC DNA]</scope>
    <source>
        <tissue evidence="2">Muscle</tissue>
    </source>
</reference>
<evidence type="ECO:0000256" key="1">
    <source>
        <dbReference type="SAM" id="MobiDB-lite"/>
    </source>
</evidence>
<evidence type="ECO:0000313" key="2">
    <source>
        <dbReference type="EMBL" id="MPC42626.1"/>
    </source>
</evidence>
<keyword evidence="3" id="KW-1185">Reference proteome</keyword>
<comment type="caution">
    <text evidence="2">The sequence shown here is derived from an EMBL/GenBank/DDBJ whole genome shotgun (WGS) entry which is preliminary data.</text>
</comment>
<sequence>MRRASRHQQTPKIPHNSARGDRTRSAPPRPAPLRYTALVAPSCGHRLLAATGSFPSHATVQESCPPVSHPVPHLRRPASPSLRRDSEVVADGLVW</sequence>
<feature type="region of interest" description="Disordered" evidence="1">
    <location>
        <begin position="1"/>
        <end position="32"/>
    </location>
</feature>
<name>A0A5B7FBF5_PORTR</name>
<evidence type="ECO:0000313" key="3">
    <source>
        <dbReference type="Proteomes" id="UP000324222"/>
    </source>
</evidence>
<protein>
    <submittedName>
        <fullName evidence="2">Uncharacterized protein</fullName>
    </submittedName>
</protein>
<dbReference type="AlphaFoldDB" id="A0A5B7FBF5"/>